<dbReference type="PANTHER" id="PTHR44145:SF3">
    <property type="entry name" value="DNAJ HOMOLOG SUBFAMILY A MEMBER 3, MITOCHONDRIAL"/>
    <property type="match status" value="1"/>
</dbReference>
<keyword evidence="3" id="KW-0812">Transmembrane</keyword>
<feature type="compositionally biased region" description="Basic and acidic residues" evidence="2">
    <location>
        <begin position="211"/>
        <end position="227"/>
    </location>
</feature>
<feature type="region of interest" description="Disordered" evidence="2">
    <location>
        <begin position="1"/>
        <end position="30"/>
    </location>
</feature>
<evidence type="ECO:0000256" key="3">
    <source>
        <dbReference type="SAM" id="Phobius"/>
    </source>
</evidence>
<dbReference type="CDD" id="cd06257">
    <property type="entry name" value="DnaJ"/>
    <property type="match status" value="1"/>
</dbReference>
<name>A0A177TXD9_9BASI</name>
<reference evidence="4" key="1">
    <citation type="submission" date="2016-04" db="EMBL/GenBank/DDBJ databases">
        <authorList>
            <person name="Nguyen H.D."/>
            <person name="Samba Siva P."/>
            <person name="Cullis J."/>
            <person name="Levesque C.A."/>
            <person name="Hambleton S."/>
        </authorList>
    </citation>
    <scope>NUCLEOTIDE SEQUENCE</scope>
    <source>
        <strain evidence="4">DAOMC 236416</strain>
    </source>
</reference>
<dbReference type="PROSITE" id="PS50076">
    <property type="entry name" value="DNAJ_2"/>
    <property type="match status" value="1"/>
</dbReference>
<keyword evidence="5" id="KW-1185">Reference proteome</keyword>
<dbReference type="PRINTS" id="PR00625">
    <property type="entry name" value="JDOMAIN"/>
</dbReference>
<dbReference type="InterPro" id="IPR001623">
    <property type="entry name" value="DnaJ_domain"/>
</dbReference>
<feature type="region of interest" description="Disordered" evidence="2">
    <location>
        <begin position="125"/>
        <end position="155"/>
    </location>
</feature>
<feature type="region of interest" description="Disordered" evidence="2">
    <location>
        <begin position="170"/>
        <end position="254"/>
    </location>
</feature>
<feature type="compositionally biased region" description="Low complexity" evidence="2">
    <location>
        <begin position="13"/>
        <end position="30"/>
    </location>
</feature>
<dbReference type="SMART" id="SM00271">
    <property type="entry name" value="DnaJ"/>
    <property type="match status" value="1"/>
</dbReference>
<organism evidence="4 5">
    <name type="scientific">Tilletia indica</name>
    <dbReference type="NCBI Taxonomy" id="43049"/>
    <lineage>
        <taxon>Eukaryota</taxon>
        <taxon>Fungi</taxon>
        <taxon>Dikarya</taxon>
        <taxon>Basidiomycota</taxon>
        <taxon>Ustilaginomycotina</taxon>
        <taxon>Exobasidiomycetes</taxon>
        <taxon>Tilletiales</taxon>
        <taxon>Tilletiaceae</taxon>
        <taxon>Tilletia</taxon>
    </lineage>
</organism>
<dbReference type="Pfam" id="PF00226">
    <property type="entry name" value="DnaJ"/>
    <property type="match status" value="1"/>
</dbReference>
<evidence type="ECO:0000313" key="5">
    <source>
        <dbReference type="Proteomes" id="UP000077521"/>
    </source>
</evidence>
<gene>
    <name evidence="4" type="ORF">A4X13_0g4928</name>
</gene>
<dbReference type="AlphaFoldDB" id="A0A177TXD9"/>
<dbReference type="EMBL" id="LWDF02000348">
    <property type="protein sequence ID" value="KAE8250146.1"/>
    <property type="molecule type" value="Genomic_DNA"/>
</dbReference>
<evidence type="ECO:0000256" key="1">
    <source>
        <dbReference type="ARBA" id="ARBA00023186"/>
    </source>
</evidence>
<dbReference type="PANTHER" id="PTHR44145">
    <property type="entry name" value="DNAJ HOMOLOG SUBFAMILY A MEMBER 3, MITOCHONDRIAL"/>
    <property type="match status" value="1"/>
</dbReference>
<keyword evidence="3" id="KW-1133">Transmembrane helix</keyword>
<keyword evidence="1" id="KW-0143">Chaperone</keyword>
<accession>A0A177TXD9</accession>
<proteinExistence type="predicted"/>
<evidence type="ECO:0000256" key="2">
    <source>
        <dbReference type="SAM" id="MobiDB-lite"/>
    </source>
</evidence>
<evidence type="ECO:0000313" key="4">
    <source>
        <dbReference type="EMBL" id="KAE8250146.1"/>
    </source>
</evidence>
<keyword evidence="3" id="KW-0472">Membrane</keyword>
<dbReference type="InterPro" id="IPR051938">
    <property type="entry name" value="Apopto_cytoskel_mod"/>
</dbReference>
<feature type="transmembrane region" description="Helical" evidence="3">
    <location>
        <begin position="266"/>
        <end position="287"/>
    </location>
</feature>
<dbReference type="Proteomes" id="UP000077521">
    <property type="component" value="Unassembled WGS sequence"/>
</dbReference>
<feature type="compositionally biased region" description="Polar residues" evidence="2">
    <location>
        <begin position="143"/>
        <end position="154"/>
    </location>
</feature>
<protein>
    <submittedName>
        <fullName evidence="4">Uncharacterized protein</fullName>
    </submittedName>
</protein>
<dbReference type="InterPro" id="IPR036869">
    <property type="entry name" value="J_dom_sf"/>
</dbReference>
<dbReference type="Gene3D" id="1.10.287.110">
    <property type="entry name" value="DnaJ domain"/>
    <property type="match status" value="1"/>
</dbReference>
<feature type="compositionally biased region" description="Basic and acidic residues" evidence="2">
    <location>
        <begin position="125"/>
        <end position="134"/>
    </location>
</feature>
<reference evidence="4" key="2">
    <citation type="journal article" date="2019" name="IMA Fungus">
        <title>Genome sequencing and comparison of five Tilletia species to identify candidate genes for the detection of regulated species infecting wheat.</title>
        <authorList>
            <person name="Nguyen H.D.T."/>
            <person name="Sultana T."/>
            <person name="Kesanakurti P."/>
            <person name="Hambleton S."/>
        </authorList>
    </citation>
    <scope>NUCLEOTIDE SEQUENCE</scope>
    <source>
        <strain evidence="4">DAOMC 236416</strain>
    </source>
</reference>
<feature type="compositionally biased region" description="Low complexity" evidence="2">
    <location>
        <begin position="180"/>
        <end position="193"/>
    </location>
</feature>
<dbReference type="SUPFAM" id="SSF46565">
    <property type="entry name" value="Chaperone J-domain"/>
    <property type="match status" value="1"/>
</dbReference>
<comment type="caution">
    <text evidence="4">The sequence shown here is derived from an EMBL/GenBank/DDBJ whole genome shotgun (WGS) entry which is preliminary data.</text>
</comment>
<sequence>MASATLARVWGPSAASARSWTSFSSSSTSAPTFAFAGPSRLPSVSSLGDGFTARRTFSTSRPCEARGVDFYSVLGVPRTASQTEIKRQFYQLSKKFHPDVNRDDDDAKRKFQEVSEAYATLGHERTRRAYDADRGSSSSSYSQYNTSGGASSMNAERRARAAYAWDYTRRRSDSSRARASRGSSDANSSARNAFTGFGRGGVGPETSFGVDDEHPADRLERLAERERRRQRARAAAGGEYERGSASSGPTGNDGAHGTDVSAIVRFFQGAGIFLVVLWAGTVGMRIVGLGGRQSDERPRPRVRAPSSG</sequence>